<evidence type="ECO:0000313" key="2">
    <source>
        <dbReference type="EMBL" id="KAJ7375579.1"/>
    </source>
</evidence>
<name>A0A9W9Z8Q5_9CNID</name>
<feature type="domain" description="IFT52 GIFT" evidence="1">
    <location>
        <begin position="123"/>
        <end position="178"/>
    </location>
</feature>
<keyword evidence="3" id="KW-1185">Reference proteome</keyword>
<protein>
    <submittedName>
        <fullName evidence="2">Intraflagellar transport protein 52</fullName>
    </submittedName>
</protein>
<accession>A0A9W9Z8Q5</accession>
<proteinExistence type="predicted"/>
<feature type="non-terminal residue" evidence="2">
    <location>
        <position position="1"/>
    </location>
</feature>
<dbReference type="EMBL" id="MU826681">
    <property type="protein sequence ID" value="KAJ7375579.1"/>
    <property type="molecule type" value="Genomic_DNA"/>
</dbReference>
<reference evidence="2" key="1">
    <citation type="submission" date="2023-01" db="EMBL/GenBank/DDBJ databases">
        <title>Genome assembly of the deep-sea coral Lophelia pertusa.</title>
        <authorList>
            <person name="Herrera S."/>
            <person name="Cordes E."/>
        </authorList>
    </citation>
    <scope>NUCLEOTIDE SEQUENCE</scope>
    <source>
        <strain evidence="2">USNM1676648</strain>
        <tissue evidence="2">Polyp</tissue>
    </source>
</reference>
<gene>
    <name evidence="2" type="primary">IFT52_3</name>
    <name evidence="2" type="ORF">OS493_040284</name>
</gene>
<evidence type="ECO:0000313" key="3">
    <source>
        <dbReference type="Proteomes" id="UP001163046"/>
    </source>
</evidence>
<evidence type="ECO:0000259" key="1">
    <source>
        <dbReference type="Pfam" id="PF23355"/>
    </source>
</evidence>
<organism evidence="2 3">
    <name type="scientific">Desmophyllum pertusum</name>
    <dbReference type="NCBI Taxonomy" id="174260"/>
    <lineage>
        <taxon>Eukaryota</taxon>
        <taxon>Metazoa</taxon>
        <taxon>Cnidaria</taxon>
        <taxon>Anthozoa</taxon>
        <taxon>Hexacorallia</taxon>
        <taxon>Scleractinia</taxon>
        <taxon>Caryophylliina</taxon>
        <taxon>Caryophylliidae</taxon>
        <taxon>Desmophyllum</taxon>
    </lineage>
</organism>
<dbReference type="Pfam" id="PF23355">
    <property type="entry name" value="IFT52_GIFT"/>
    <property type="match status" value="1"/>
</dbReference>
<dbReference type="AlphaFoldDB" id="A0A9W9Z8Q5"/>
<dbReference type="Proteomes" id="UP001163046">
    <property type="component" value="Unassembled WGS sequence"/>
</dbReference>
<dbReference type="InterPro" id="IPR055458">
    <property type="entry name" value="IFT52_GIFT"/>
</dbReference>
<comment type="caution">
    <text evidence="2">The sequence shown here is derived from an EMBL/GenBank/DDBJ whole genome shotgun (WGS) entry which is preliminary data.</text>
</comment>
<feature type="non-terminal residue" evidence="2">
    <location>
        <position position="197"/>
    </location>
</feature>
<dbReference type="OrthoDB" id="10259368at2759"/>
<sequence>NKDEITLERIITAKVTETALEDLGRKFNTSEEYICQKVCSSFGAVRRRRRVISSLRPTSNFLLEDYGIMVNNGEINRADWKSTFQGSSDATIRQNLATVSDICLPLWCNSEMWSNLAISCSFHNGSVSFTLNRANLCISHSSKYFKREKVVILGSVHMFSDQYLDKRGECKEFRHVLFSGSRQMTFSSTIMMQMDPE</sequence>